<feature type="compositionally biased region" description="Basic residues" evidence="1">
    <location>
        <begin position="26"/>
        <end position="40"/>
    </location>
</feature>
<evidence type="ECO:0000313" key="3">
    <source>
        <dbReference type="Proteomes" id="UP001328107"/>
    </source>
</evidence>
<dbReference type="EMBL" id="BTRK01000005">
    <property type="protein sequence ID" value="GMR54282.1"/>
    <property type="molecule type" value="Genomic_DNA"/>
</dbReference>
<accession>A0AAN5I6G2</accession>
<name>A0AAN5I6G2_9BILA</name>
<proteinExistence type="predicted"/>
<keyword evidence="3" id="KW-1185">Reference proteome</keyword>
<reference evidence="3" key="1">
    <citation type="submission" date="2022-10" db="EMBL/GenBank/DDBJ databases">
        <title>Genome assembly of Pristionchus species.</title>
        <authorList>
            <person name="Yoshida K."/>
            <person name="Sommer R.J."/>
        </authorList>
    </citation>
    <scope>NUCLEOTIDE SEQUENCE [LARGE SCALE GENOMIC DNA]</scope>
    <source>
        <strain evidence="3">RS5460</strain>
    </source>
</reference>
<sequence>KKDKSSKSSKEPKTAIDKTMTSAKSMKSKKGTTSKKKKPTKPGYKERKDADGDKLHGDRAQHIFFAIGSSRNKEQIASFLDYYIEGKEYDPSNLVYLFAATLEWDDTRSYGLDLFLNMNKKAFIKMPPGDKYHMRILKNFRRYVIGELDLQKMQDHILHDPNYTVKHYAQLELSLMLKRIHNNITFQPKMIEELDEALTEETRILREHEHD</sequence>
<dbReference type="Proteomes" id="UP001328107">
    <property type="component" value="Unassembled WGS sequence"/>
</dbReference>
<dbReference type="Gene3D" id="1.25.50.20">
    <property type="match status" value="1"/>
</dbReference>
<comment type="caution">
    <text evidence="2">The sequence shown here is derived from an EMBL/GenBank/DDBJ whole genome shotgun (WGS) entry which is preliminary data.</text>
</comment>
<feature type="non-terminal residue" evidence="2">
    <location>
        <position position="1"/>
    </location>
</feature>
<gene>
    <name evidence="2" type="ORF">PMAYCL1PPCAC_24477</name>
</gene>
<evidence type="ECO:0000256" key="1">
    <source>
        <dbReference type="SAM" id="MobiDB-lite"/>
    </source>
</evidence>
<feature type="compositionally biased region" description="Basic and acidic residues" evidence="1">
    <location>
        <begin position="43"/>
        <end position="54"/>
    </location>
</feature>
<evidence type="ECO:0000313" key="2">
    <source>
        <dbReference type="EMBL" id="GMR54282.1"/>
    </source>
</evidence>
<dbReference type="AlphaFoldDB" id="A0AAN5I6G2"/>
<organism evidence="2 3">
    <name type="scientific">Pristionchus mayeri</name>
    <dbReference type="NCBI Taxonomy" id="1317129"/>
    <lineage>
        <taxon>Eukaryota</taxon>
        <taxon>Metazoa</taxon>
        <taxon>Ecdysozoa</taxon>
        <taxon>Nematoda</taxon>
        <taxon>Chromadorea</taxon>
        <taxon>Rhabditida</taxon>
        <taxon>Rhabditina</taxon>
        <taxon>Diplogasteromorpha</taxon>
        <taxon>Diplogasteroidea</taxon>
        <taxon>Neodiplogasteridae</taxon>
        <taxon>Pristionchus</taxon>
    </lineage>
</organism>
<protein>
    <submittedName>
        <fullName evidence="2">Uncharacterized protein</fullName>
    </submittedName>
</protein>
<feature type="region of interest" description="Disordered" evidence="1">
    <location>
        <begin position="1"/>
        <end position="54"/>
    </location>
</feature>
<feature type="compositionally biased region" description="Basic and acidic residues" evidence="1">
    <location>
        <begin position="1"/>
        <end position="16"/>
    </location>
</feature>